<feature type="transmembrane region" description="Helical" evidence="6">
    <location>
        <begin position="211"/>
        <end position="230"/>
    </location>
</feature>
<dbReference type="AlphaFoldDB" id="A0A7X2NJ21"/>
<evidence type="ECO:0000256" key="3">
    <source>
        <dbReference type="ARBA" id="ARBA00022692"/>
    </source>
</evidence>
<dbReference type="RefSeq" id="WP_154471092.1">
    <property type="nucleotide sequence ID" value="NZ_DBEWUL010000033.1"/>
</dbReference>
<gene>
    <name evidence="7" type="ORF">FYJ39_03670</name>
</gene>
<keyword evidence="3 6" id="KW-0812">Transmembrane</keyword>
<name>A0A7X2NJ21_9CLOT</name>
<feature type="transmembrane region" description="Helical" evidence="6">
    <location>
        <begin position="54"/>
        <end position="76"/>
    </location>
</feature>
<feature type="transmembrane region" description="Helical" evidence="6">
    <location>
        <begin position="339"/>
        <end position="362"/>
    </location>
</feature>
<evidence type="ECO:0000256" key="4">
    <source>
        <dbReference type="ARBA" id="ARBA00022989"/>
    </source>
</evidence>
<dbReference type="InterPro" id="IPR001851">
    <property type="entry name" value="ABC_transp_permease"/>
</dbReference>
<feature type="transmembrane region" description="Helical" evidence="6">
    <location>
        <begin position="300"/>
        <end position="327"/>
    </location>
</feature>
<evidence type="ECO:0000256" key="1">
    <source>
        <dbReference type="ARBA" id="ARBA00004651"/>
    </source>
</evidence>
<evidence type="ECO:0000256" key="5">
    <source>
        <dbReference type="ARBA" id="ARBA00023136"/>
    </source>
</evidence>
<dbReference type="GO" id="GO:0022857">
    <property type="term" value="F:transmembrane transporter activity"/>
    <property type="evidence" value="ECO:0007669"/>
    <property type="project" value="InterPro"/>
</dbReference>
<dbReference type="PANTHER" id="PTHR47089">
    <property type="entry name" value="ABC TRANSPORTER, PERMEASE PROTEIN"/>
    <property type="match status" value="1"/>
</dbReference>
<evidence type="ECO:0000313" key="7">
    <source>
        <dbReference type="EMBL" id="MSS35700.1"/>
    </source>
</evidence>
<feature type="transmembrane region" description="Helical" evidence="6">
    <location>
        <begin position="141"/>
        <end position="158"/>
    </location>
</feature>
<evidence type="ECO:0000313" key="8">
    <source>
        <dbReference type="Proteomes" id="UP000429958"/>
    </source>
</evidence>
<comment type="subcellular location">
    <subcellularLocation>
        <location evidence="1">Cell membrane</location>
        <topology evidence="1">Multi-pass membrane protein</topology>
    </subcellularLocation>
</comment>
<accession>A0A7X2NJ21</accession>
<evidence type="ECO:0000256" key="6">
    <source>
        <dbReference type="SAM" id="Phobius"/>
    </source>
</evidence>
<keyword evidence="8" id="KW-1185">Reference proteome</keyword>
<dbReference type="CDD" id="cd06580">
    <property type="entry name" value="TM_PBP1_transp_TpRbsC_like"/>
    <property type="match status" value="1"/>
</dbReference>
<feature type="transmembrane region" description="Helical" evidence="6">
    <location>
        <begin position="113"/>
        <end position="132"/>
    </location>
</feature>
<dbReference type="GO" id="GO:0005886">
    <property type="term" value="C:plasma membrane"/>
    <property type="evidence" value="ECO:0007669"/>
    <property type="project" value="UniProtKB-SubCell"/>
</dbReference>
<dbReference type="PANTHER" id="PTHR47089:SF1">
    <property type="entry name" value="GUANOSINE ABC TRANSPORTER PERMEASE PROTEIN NUPP"/>
    <property type="match status" value="1"/>
</dbReference>
<proteinExistence type="predicted"/>
<keyword evidence="4 6" id="KW-1133">Transmembrane helix</keyword>
<organism evidence="7 8">
    <name type="scientific">Clostridium porci</name>
    <dbReference type="NCBI Taxonomy" id="2605778"/>
    <lineage>
        <taxon>Bacteria</taxon>
        <taxon>Bacillati</taxon>
        <taxon>Bacillota</taxon>
        <taxon>Clostridia</taxon>
        <taxon>Eubacteriales</taxon>
        <taxon>Clostridiaceae</taxon>
        <taxon>Clostridium</taxon>
    </lineage>
</organism>
<protein>
    <submittedName>
        <fullName evidence="7">ABC transporter permease</fullName>
    </submittedName>
</protein>
<evidence type="ECO:0000256" key="2">
    <source>
        <dbReference type="ARBA" id="ARBA00022475"/>
    </source>
</evidence>
<sequence length="367" mass="38962">MEKTAKLLKKPIAATLIAILFGFLVSAVILGMAGYNPFSAFSALINGIFGRPKYISNVLIKSTPLILTGVSVSFAYKMGLFNIGAEGQYIVGALAANIVGIVCDFHPVIQIPLVLLAGVLAGAIYGGIAGWLKARFSINEVITGIMLNWIALYLSNFVCKMEAFHKPDTDGTYRINESGFISFFTNWKTTEAAGDFMKGHPVLGDILRTDVNAGILIALALTLVISFILFKTTKGYELRAVGLNKAAAEFAGINVKRNMIQTMVIAGALAGIAAAISISGNNPHNITQLSAFESYGLNGLSVAFIAGGSPIGCIFSGLLFGGLLYGGQSVQYFTGAPSEIIDIMIGIIIFLIALKDIIRVFAEKLTK</sequence>
<feature type="transmembrane region" description="Helical" evidence="6">
    <location>
        <begin position="88"/>
        <end position="107"/>
    </location>
</feature>
<dbReference type="EMBL" id="VUMD01000002">
    <property type="protein sequence ID" value="MSS35700.1"/>
    <property type="molecule type" value="Genomic_DNA"/>
</dbReference>
<feature type="transmembrane region" description="Helical" evidence="6">
    <location>
        <begin position="263"/>
        <end position="280"/>
    </location>
</feature>
<dbReference type="Proteomes" id="UP000429958">
    <property type="component" value="Unassembled WGS sequence"/>
</dbReference>
<reference evidence="7 8" key="1">
    <citation type="submission" date="2019-08" db="EMBL/GenBank/DDBJ databases">
        <title>In-depth cultivation of the pig gut microbiome towards novel bacterial diversity and tailored functional studies.</title>
        <authorList>
            <person name="Wylensek D."/>
            <person name="Hitch T.C.A."/>
            <person name="Clavel T."/>
        </authorList>
    </citation>
    <scope>NUCLEOTIDE SEQUENCE [LARGE SCALE GENOMIC DNA]</scope>
    <source>
        <strain evidence="7 8">WCA-389-WT-23D1</strain>
    </source>
</reference>
<feature type="transmembrane region" description="Helical" evidence="6">
    <location>
        <begin position="12"/>
        <end position="34"/>
    </location>
</feature>
<keyword evidence="5 6" id="KW-0472">Membrane</keyword>
<comment type="caution">
    <text evidence="7">The sequence shown here is derived from an EMBL/GenBank/DDBJ whole genome shotgun (WGS) entry which is preliminary data.</text>
</comment>
<keyword evidence="2" id="KW-1003">Cell membrane</keyword>
<dbReference type="Pfam" id="PF02653">
    <property type="entry name" value="BPD_transp_2"/>
    <property type="match status" value="1"/>
</dbReference>